<keyword evidence="1" id="KW-0472">Membrane</keyword>
<accession>A0A3P3VSW9</accession>
<keyword evidence="1" id="KW-0812">Transmembrane</keyword>
<feature type="transmembrane region" description="Helical" evidence="1">
    <location>
        <begin position="78"/>
        <end position="100"/>
    </location>
</feature>
<evidence type="ECO:0000256" key="1">
    <source>
        <dbReference type="SAM" id="Phobius"/>
    </source>
</evidence>
<keyword evidence="3" id="KW-1185">Reference proteome</keyword>
<dbReference type="AlphaFoldDB" id="A0A3P3VSW9"/>
<sequence>MTDDLTHGDWGAKMARETAAHNVRMAAWEPQASTQARFPWQAAIRTAIQVLLSALAVLAVAIPLAIEHLGAVIGPEVVAWLAGALTVVTAVSTFLARLMAASPVIEFTARFLPWLAPTK</sequence>
<evidence type="ECO:0000313" key="3">
    <source>
        <dbReference type="Proteomes" id="UP000274391"/>
    </source>
</evidence>
<dbReference type="Proteomes" id="UP000274391">
    <property type="component" value="Unassembled WGS sequence"/>
</dbReference>
<comment type="caution">
    <text evidence="2">The sequence shown here is derived from an EMBL/GenBank/DDBJ whole genome shotgun (WGS) entry which is preliminary data.</text>
</comment>
<proteinExistence type="predicted"/>
<dbReference type="EMBL" id="RQVS01000014">
    <property type="protein sequence ID" value="RRJ85891.1"/>
    <property type="molecule type" value="Genomic_DNA"/>
</dbReference>
<evidence type="ECO:0000313" key="2">
    <source>
        <dbReference type="EMBL" id="RRJ85891.1"/>
    </source>
</evidence>
<dbReference type="OrthoDB" id="9975949at2"/>
<keyword evidence="1" id="KW-1133">Transmembrane helix</keyword>
<feature type="transmembrane region" description="Helical" evidence="1">
    <location>
        <begin position="47"/>
        <end position="66"/>
    </location>
</feature>
<dbReference type="RefSeq" id="WP_124973402.1">
    <property type="nucleotide sequence ID" value="NZ_RQVS01000014.1"/>
</dbReference>
<protein>
    <submittedName>
        <fullName evidence="2">Uncharacterized protein</fullName>
    </submittedName>
</protein>
<reference evidence="2 3" key="1">
    <citation type="submission" date="2018-11" db="EMBL/GenBank/DDBJ databases">
        <title>YIM 102482-1 draft genome.</title>
        <authorList>
            <person name="Li G."/>
            <person name="Jiang Y."/>
        </authorList>
    </citation>
    <scope>NUCLEOTIDE SEQUENCE [LARGE SCALE GENOMIC DNA]</scope>
    <source>
        <strain evidence="2 3">YIM 102482-1</strain>
    </source>
</reference>
<organism evidence="2 3">
    <name type="scientific">Gulosibacter macacae</name>
    <dbReference type="NCBI Taxonomy" id="2488791"/>
    <lineage>
        <taxon>Bacteria</taxon>
        <taxon>Bacillati</taxon>
        <taxon>Actinomycetota</taxon>
        <taxon>Actinomycetes</taxon>
        <taxon>Micrococcales</taxon>
        <taxon>Microbacteriaceae</taxon>
        <taxon>Gulosibacter</taxon>
    </lineage>
</organism>
<gene>
    <name evidence="2" type="ORF">EG850_10910</name>
</gene>
<name>A0A3P3VSW9_9MICO</name>